<feature type="region of interest" description="Disordered" evidence="1">
    <location>
        <begin position="266"/>
        <end position="303"/>
    </location>
</feature>
<evidence type="ECO:0000313" key="2">
    <source>
        <dbReference type="Proteomes" id="UP000050791"/>
    </source>
</evidence>
<feature type="compositionally biased region" description="Low complexity" evidence="1">
    <location>
        <begin position="546"/>
        <end position="557"/>
    </location>
</feature>
<sequence length="574" mass="63410">MINSILIMIIVSSNIYINCISISNNIWTLKQNTGSFQSQNQVQTFNTSGYSIQKQSQTQSFINTYNNGQQIIQQQIQQQNQQFNSIQSQAQHQSINSGNLQPIITLPMIIQPNQNDGLQIPVDQTQQPLDSHIYNQPELPGQSRNDVGHSIPDHHQQQQEQSTELPQEYHDSEIQRTQRIQNEANSQQLDSSSQSDQSQSNVDDFILVQPPSSEQFGALQNGQNQSSQQSQPGIDSQRQLDASPQSDQSQSNVDDFILVQPPSSEQFGALQNGQNQSSQQSQPGIDSQRQLDASPQSDQSQSNVDDFILVQPPSSEQFRGLQNGQNQSSQQSQPGIDSQRQLDASPQSDQSQSNVDDFILVQPPSSEQFGALQNGQNQSSQQSQPGIDSQRQLDASPQSDQSQSNVDDFILVQPPSSEQFGALQNGQNQSSQQSQPGIDSQRQLDASPQSDQSQSNVDDFILVQPPSSEQFGALQNGQNQSSQQSQPGIDSQRQLDASPQSDQSQSNVDGLMLVQPQSSDLFQVSDPPISNVSNPIVEQHSEFDNSSSSEPTQSLESHLSPDSPLFNQQYQRLQ</sequence>
<feature type="region of interest" description="Disordered" evidence="1">
    <location>
        <begin position="368"/>
        <end position="404"/>
    </location>
</feature>
<protein>
    <submittedName>
        <fullName evidence="3">Uncharacterized protein</fullName>
    </submittedName>
</protein>
<feature type="compositionally biased region" description="Low complexity" evidence="1">
    <location>
        <begin position="373"/>
        <end position="384"/>
    </location>
</feature>
<feature type="compositionally biased region" description="Polar residues" evidence="1">
    <location>
        <begin position="565"/>
        <end position="574"/>
    </location>
</feature>
<evidence type="ECO:0000256" key="1">
    <source>
        <dbReference type="SAM" id="MobiDB-lite"/>
    </source>
</evidence>
<feature type="region of interest" description="Disordered" evidence="1">
    <location>
        <begin position="316"/>
        <end position="353"/>
    </location>
</feature>
<feature type="compositionally biased region" description="Low complexity" evidence="1">
    <location>
        <begin position="322"/>
        <end position="333"/>
    </location>
</feature>
<feature type="compositionally biased region" description="Low complexity" evidence="1">
    <location>
        <begin position="424"/>
        <end position="435"/>
    </location>
</feature>
<feature type="region of interest" description="Disordered" evidence="1">
    <location>
        <begin position="419"/>
        <end position="455"/>
    </location>
</feature>
<feature type="compositionally biased region" description="Low complexity" evidence="1">
    <location>
        <begin position="475"/>
        <end position="486"/>
    </location>
</feature>
<reference evidence="3" key="1">
    <citation type="submission" date="2023-11" db="UniProtKB">
        <authorList>
            <consortium name="WormBaseParasite"/>
        </authorList>
    </citation>
    <scope>IDENTIFICATION</scope>
</reference>
<dbReference type="Proteomes" id="UP000050791">
    <property type="component" value="Unassembled WGS sequence"/>
</dbReference>
<feature type="compositionally biased region" description="Polar residues" evidence="1">
    <location>
        <begin position="283"/>
        <end position="303"/>
    </location>
</feature>
<feature type="compositionally biased region" description="Polar residues" evidence="1">
    <location>
        <begin position="334"/>
        <end position="353"/>
    </location>
</feature>
<feature type="compositionally biased region" description="Polar residues" evidence="1">
    <location>
        <begin position="232"/>
        <end position="251"/>
    </location>
</feature>
<name>A0AA85B0Q0_9TREM</name>
<dbReference type="WBParaSite" id="SMTH1_22050.1">
    <property type="protein sequence ID" value="SMTH1_22050.1"/>
    <property type="gene ID" value="SMTH1_22050"/>
</dbReference>
<proteinExistence type="predicted"/>
<feature type="region of interest" description="Disordered" evidence="1">
    <location>
        <begin position="521"/>
        <end position="574"/>
    </location>
</feature>
<organism evidence="2 3">
    <name type="scientific">Schistosoma mattheei</name>
    <dbReference type="NCBI Taxonomy" id="31246"/>
    <lineage>
        <taxon>Eukaryota</taxon>
        <taxon>Metazoa</taxon>
        <taxon>Spiralia</taxon>
        <taxon>Lophotrochozoa</taxon>
        <taxon>Platyhelminthes</taxon>
        <taxon>Trematoda</taxon>
        <taxon>Digenea</taxon>
        <taxon>Strigeidida</taxon>
        <taxon>Schistosomatoidea</taxon>
        <taxon>Schistosomatidae</taxon>
        <taxon>Schistosoma</taxon>
    </lineage>
</organism>
<feature type="compositionally biased region" description="Low complexity" evidence="1">
    <location>
        <begin position="271"/>
        <end position="282"/>
    </location>
</feature>
<dbReference type="AlphaFoldDB" id="A0AA85B0Q0"/>
<feature type="region of interest" description="Disordered" evidence="1">
    <location>
        <begin position="470"/>
        <end position="507"/>
    </location>
</feature>
<feature type="compositionally biased region" description="Low complexity" evidence="1">
    <location>
        <begin position="220"/>
        <end position="231"/>
    </location>
</feature>
<feature type="compositionally biased region" description="Polar residues" evidence="1">
    <location>
        <begin position="487"/>
        <end position="507"/>
    </location>
</feature>
<feature type="compositionally biased region" description="Polar residues" evidence="1">
    <location>
        <begin position="521"/>
        <end position="536"/>
    </location>
</feature>
<feature type="compositionally biased region" description="Polar residues" evidence="1">
    <location>
        <begin position="385"/>
        <end position="404"/>
    </location>
</feature>
<accession>A0AA85B0Q0</accession>
<feature type="region of interest" description="Disordered" evidence="1">
    <location>
        <begin position="215"/>
        <end position="251"/>
    </location>
</feature>
<feature type="region of interest" description="Disordered" evidence="1">
    <location>
        <begin position="132"/>
        <end position="172"/>
    </location>
</feature>
<feature type="compositionally biased region" description="Polar residues" evidence="1">
    <location>
        <begin position="436"/>
        <end position="455"/>
    </location>
</feature>
<evidence type="ECO:0000313" key="3">
    <source>
        <dbReference type="WBParaSite" id="SMTH1_22050.1"/>
    </source>
</evidence>